<dbReference type="AlphaFoldDB" id="A0A3B0RS37"/>
<dbReference type="Pfam" id="PF13463">
    <property type="entry name" value="HTH_27"/>
    <property type="match status" value="1"/>
</dbReference>
<evidence type="ECO:0000256" key="2">
    <source>
        <dbReference type="ARBA" id="ARBA00023125"/>
    </source>
</evidence>
<sequence>MALVQKQAEPLSKIDASFNAEYLTTLTLIERLHRQLLDVVKNELDRTKTNQINGVQALLLFNIGDDKMTAGELRSRGHYLGSNVSYNLKKLVKAEYLSHQRSATDKRAIHVCLTEKGQRVRNVIQELFNRQLQALEPVANVGNGELQKLNGALLRLERYWSDHIRFQL</sequence>
<dbReference type="InterPro" id="IPR000835">
    <property type="entry name" value="HTH_MarR-typ"/>
</dbReference>
<dbReference type="InterPro" id="IPR036388">
    <property type="entry name" value="WH-like_DNA-bd_sf"/>
</dbReference>
<organism evidence="5">
    <name type="scientific">hydrothermal vent metagenome</name>
    <dbReference type="NCBI Taxonomy" id="652676"/>
    <lineage>
        <taxon>unclassified sequences</taxon>
        <taxon>metagenomes</taxon>
        <taxon>ecological metagenomes</taxon>
    </lineage>
</organism>
<evidence type="ECO:0000256" key="3">
    <source>
        <dbReference type="ARBA" id="ARBA00023163"/>
    </source>
</evidence>
<dbReference type="EMBL" id="UOEE01000124">
    <property type="protein sequence ID" value="VAV91286.1"/>
    <property type="molecule type" value="Genomic_DNA"/>
</dbReference>
<dbReference type="InterPro" id="IPR039422">
    <property type="entry name" value="MarR/SlyA-like"/>
</dbReference>
<dbReference type="InterPro" id="IPR036390">
    <property type="entry name" value="WH_DNA-bd_sf"/>
</dbReference>
<dbReference type="GO" id="GO:0003677">
    <property type="term" value="F:DNA binding"/>
    <property type="evidence" value="ECO:0007669"/>
    <property type="project" value="UniProtKB-KW"/>
</dbReference>
<reference evidence="5" key="1">
    <citation type="submission" date="2018-06" db="EMBL/GenBank/DDBJ databases">
        <authorList>
            <person name="Zhirakovskaya E."/>
        </authorList>
    </citation>
    <scope>NUCLEOTIDE SEQUENCE</scope>
</reference>
<dbReference type="InterPro" id="IPR023187">
    <property type="entry name" value="Tscrpt_reg_MarR-type_CS"/>
</dbReference>
<name>A0A3B0RS37_9ZZZZ</name>
<evidence type="ECO:0000259" key="4">
    <source>
        <dbReference type="PROSITE" id="PS50995"/>
    </source>
</evidence>
<evidence type="ECO:0000256" key="1">
    <source>
        <dbReference type="ARBA" id="ARBA00023015"/>
    </source>
</evidence>
<protein>
    <submittedName>
        <fullName evidence="5">Transcriptional regulator, MarR family</fullName>
    </submittedName>
</protein>
<dbReference type="PROSITE" id="PS01117">
    <property type="entry name" value="HTH_MARR_1"/>
    <property type="match status" value="1"/>
</dbReference>
<dbReference type="PANTHER" id="PTHR33164">
    <property type="entry name" value="TRANSCRIPTIONAL REGULATOR, MARR FAMILY"/>
    <property type="match status" value="1"/>
</dbReference>
<dbReference type="PANTHER" id="PTHR33164:SF102">
    <property type="entry name" value="TRANSCRIPTIONAL REGULATORY PROTEIN"/>
    <property type="match status" value="1"/>
</dbReference>
<dbReference type="SMART" id="SM00347">
    <property type="entry name" value="HTH_MARR"/>
    <property type="match status" value="1"/>
</dbReference>
<evidence type="ECO:0000313" key="5">
    <source>
        <dbReference type="EMBL" id="VAV91286.1"/>
    </source>
</evidence>
<dbReference type="GO" id="GO:0003700">
    <property type="term" value="F:DNA-binding transcription factor activity"/>
    <property type="evidence" value="ECO:0007669"/>
    <property type="project" value="InterPro"/>
</dbReference>
<keyword evidence="3" id="KW-0804">Transcription</keyword>
<dbReference type="PROSITE" id="PS50995">
    <property type="entry name" value="HTH_MARR_2"/>
    <property type="match status" value="1"/>
</dbReference>
<accession>A0A3B0RS37</accession>
<keyword evidence="2" id="KW-0238">DNA-binding</keyword>
<keyword evidence="1" id="KW-0805">Transcription regulation</keyword>
<dbReference type="SUPFAM" id="SSF46785">
    <property type="entry name" value="Winged helix' DNA-binding domain"/>
    <property type="match status" value="1"/>
</dbReference>
<gene>
    <name evidence="5" type="ORF">MNBD_ALPHA06-716</name>
</gene>
<proteinExistence type="predicted"/>
<dbReference type="GO" id="GO:0006950">
    <property type="term" value="P:response to stress"/>
    <property type="evidence" value="ECO:0007669"/>
    <property type="project" value="TreeGrafter"/>
</dbReference>
<dbReference type="Gene3D" id="1.10.10.10">
    <property type="entry name" value="Winged helix-like DNA-binding domain superfamily/Winged helix DNA-binding domain"/>
    <property type="match status" value="1"/>
</dbReference>
<feature type="domain" description="HTH marR-type" evidence="4">
    <location>
        <begin position="22"/>
        <end position="158"/>
    </location>
</feature>